<dbReference type="InterPro" id="IPR051531">
    <property type="entry name" value="N-acetyltransferase"/>
</dbReference>
<organism evidence="2 3">
    <name type="scientific">Paenibacillus rhizovicinus</name>
    <dbReference type="NCBI Taxonomy" id="2704463"/>
    <lineage>
        <taxon>Bacteria</taxon>
        <taxon>Bacillati</taxon>
        <taxon>Bacillota</taxon>
        <taxon>Bacilli</taxon>
        <taxon>Bacillales</taxon>
        <taxon>Paenibacillaceae</taxon>
        <taxon>Paenibacillus</taxon>
    </lineage>
</organism>
<evidence type="ECO:0000313" key="2">
    <source>
        <dbReference type="EMBL" id="QHW31399.1"/>
    </source>
</evidence>
<dbReference type="SUPFAM" id="SSF55729">
    <property type="entry name" value="Acyl-CoA N-acyltransferases (Nat)"/>
    <property type="match status" value="1"/>
</dbReference>
<reference evidence="2 3" key="1">
    <citation type="submission" date="2020-02" db="EMBL/GenBank/DDBJ databases">
        <title>Paenibacillus sp. nov., isolated from rhizosphere soil of tomato.</title>
        <authorList>
            <person name="Weon H.-Y."/>
            <person name="Lee S.A."/>
        </authorList>
    </citation>
    <scope>NUCLEOTIDE SEQUENCE [LARGE SCALE GENOMIC DNA]</scope>
    <source>
        <strain evidence="2 3">14171R-81</strain>
    </source>
</reference>
<dbReference type="AlphaFoldDB" id="A0A6C0NYX0"/>
<name>A0A6C0NYX0_9BACL</name>
<protein>
    <submittedName>
        <fullName evidence="2">GNAT family N-acetyltransferase</fullName>
    </submittedName>
</protein>
<feature type="domain" description="N-acetyltransferase" evidence="1">
    <location>
        <begin position="8"/>
        <end position="153"/>
    </location>
</feature>
<dbReference type="EMBL" id="CP048286">
    <property type="protein sequence ID" value="QHW31399.1"/>
    <property type="molecule type" value="Genomic_DNA"/>
</dbReference>
<sequence>MQHDDADVVYRQFSDPDMCAFFSEPPCDYAEALEIIEHYRNPDGEDHLRYGMFDKETNAFVGTCGYHFWDPARKQVEIGYDIWKDYWKQGYMTEAMPVLIDICFKRLGVDCIYILTDPRNAASVAAVAKFGFTHAAPCRDTDDGTICLKLLRA</sequence>
<dbReference type="Pfam" id="PF13302">
    <property type="entry name" value="Acetyltransf_3"/>
    <property type="match status" value="1"/>
</dbReference>
<accession>A0A6C0NYX0</accession>
<keyword evidence="3" id="KW-1185">Reference proteome</keyword>
<evidence type="ECO:0000259" key="1">
    <source>
        <dbReference type="PROSITE" id="PS51186"/>
    </source>
</evidence>
<dbReference type="GO" id="GO:0008999">
    <property type="term" value="F:protein-N-terminal-alanine acetyltransferase activity"/>
    <property type="evidence" value="ECO:0007669"/>
    <property type="project" value="TreeGrafter"/>
</dbReference>
<dbReference type="InterPro" id="IPR016181">
    <property type="entry name" value="Acyl_CoA_acyltransferase"/>
</dbReference>
<evidence type="ECO:0000313" key="3">
    <source>
        <dbReference type="Proteomes" id="UP000479114"/>
    </source>
</evidence>
<dbReference type="KEGG" id="prz:GZH47_11465"/>
<dbReference type="PANTHER" id="PTHR43792">
    <property type="entry name" value="GNAT FAMILY, PUTATIVE (AFU_ORTHOLOGUE AFUA_3G00765)-RELATED-RELATED"/>
    <property type="match status" value="1"/>
</dbReference>
<dbReference type="Gene3D" id="3.40.630.30">
    <property type="match status" value="1"/>
</dbReference>
<proteinExistence type="predicted"/>
<keyword evidence="2" id="KW-0808">Transferase</keyword>
<dbReference type="PANTHER" id="PTHR43792:SF9">
    <property type="entry name" value="RIBOSOMAL-PROTEIN-ALANINE ACETYLTRANSFERASE"/>
    <property type="match status" value="1"/>
</dbReference>
<dbReference type="Proteomes" id="UP000479114">
    <property type="component" value="Chromosome"/>
</dbReference>
<dbReference type="InterPro" id="IPR000182">
    <property type="entry name" value="GNAT_dom"/>
</dbReference>
<gene>
    <name evidence="2" type="ORF">GZH47_11465</name>
</gene>
<dbReference type="PROSITE" id="PS51186">
    <property type="entry name" value="GNAT"/>
    <property type="match status" value="1"/>
</dbReference>
<dbReference type="GO" id="GO:0005737">
    <property type="term" value="C:cytoplasm"/>
    <property type="evidence" value="ECO:0007669"/>
    <property type="project" value="TreeGrafter"/>
</dbReference>